<dbReference type="EMBL" id="GBRH01197871">
    <property type="protein sequence ID" value="JAE00025.1"/>
    <property type="molecule type" value="Transcribed_RNA"/>
</dbReference>
<evidence type="ECO:0000313" key="1">
    <source>
        <dbReference type="EMBL" id="JAE00025.1"/>
    </source>
</evidence>
<accession>A0A0A9EH05</accession>
<reference evidence="1" key="1">
    <citation type="submission" date="2014-09" db="EMBL/GenBank/DDBJ databases">
        <authorList>
            <person name="Magalhaes I.L.F."/>
            <person name="Oliveira U."/>
            <person name="Santos F.R."/>
            <person name="Vidigal T.H.D.A."/>
            <person name="Brescovit A.D."/>
            <person name="Santos A.J."/>
        </authorList>
    </citation>
    <scope>NUCLEOTIDE SEQUENCE</scope>
    <source>
        <tissue evidence="1">Shoot tissue taken approximately 20 cm above the soil surface</tissue>
    </source>
</reference>
<proteinExistence type="predicted"/>
<reference evidence="1" key="2">
    <citation type="journal article" date="2015" name="Data Brief">
        <title>Shoot transcriptome of the giant reed, Arundo donax.</title>
        <authorList>
            <person name="Barrero R.A."/>
            <person name="Guerrero F.D."/>
            <person name="Moolhuijzen P."/>
            <person name="Goolsby J.A."/>
            <person name="Tidwell J."/>
            <person name="Bellgard S.E."/>
            <person name="Bellgard M.I."/>
        </authorList>
    </citation>
    <scope>NUCLEOTIDE SEQUENCE</scope>
    <source>
        <tissue evidence="1">Shoot tissue taken approximately 20 cm above the soil surface</tissue>
    </source>
</reference>
<protein>
    <submittedName>
        <fullName evidence="1">Uncharacterized protein</fullName>
    </submittedName>
</protein>
<dbReference type="AlphaFoldDB" id="A0A0A9EH05"/>
<organism evidence="1">
    <name type="scientific">Arundo donax</name>
    <name type="common">Giant reed</name>
    <name type="synonym">Donax arundinaceus</name>
    <dbReference type="NCBI Taxonomy" id="35708"/>
    <lineage>
        <taxon>Eukaryota</taxon>
        <taxon>Viridiplantae</taxon>
        <taxon>Streptophyta</taxon>
        <taxon>Embryophyta</taxon>
        <taxon>Tracheophyta</taxon>
        <taxon>Spermatophyta</taxon>
        <taxon>Magnoliopsida</taxon>
        <taxon>Liliopsida</taxon>
        <taxon>Poales</taxon>
        <taxon>Poaceae</taxon>
        <taxon>PACMAD clade</taxon>
        <taxon>Arundinoideae</taxon>
        <taxon>Arundineae</taxon>
        <taxon>Arundo</taxon>
    </lineage>
</organism>
<sequence length="19" mass="1991">MNTRAASPSCRSTSPTRAP</sequence>
<name>A0A0A9EH05_ARUDO</name>